<evidence type="ECO:0000313" key="3">
    <source>
        <dbReference type="EMBL" id="MFD2118038.1"/>
    </source>
</evidence>
<name>A0ABW4YQZ6_9BACL</name>
<evidence type="ECO:0000256" key="2">
    <source>
        <dbReference type="ARBA" id="ARBA00023235"/>
    </source>
</evidence>
<dbReference type="RefSeq" id="WP_377775562.1">
    <property type="nucleotide sequence ID" value="NZ_JBHUHO010000049.1"/>
</dbReference>
<comment type="similarity">
    <text evidence="1">Belongs to the aspartate/glutamate racemases family.</text>
</comment>
<gene>
    <name evidence="3" type="ORF">ACFSJH_20260</name>
</gene>
<protein>
    <submittedName>
        <fullName evidence="3">Aspartate/glutamate racemase family protein</fullName>
    </submittedName>
</protein>
<proteinExistence type="inferred from homology"/>
<organism evidence="3 4">
    <name type="scientific">Paenibacillus yanchengensis</name>
    <dbReference type="NCBI Taxonomy" id="2035833"/>
    <lineage>
        <taxon>Bacteria</taxon>
        <taxon>Bacillati</taxon>
        <taxon>Bacillota</taxon>
        <taxon>Bacilli</taxon>
        <taxon>Bacillales</taxon>
        <taxon>Paenibacillaceae</taxon>
        <taxon>Paenibacillus</taxon>
    </lineage>
</organism>
<evidence type="ECO:0000313" key="4">
    <source>
        <dbReference type="Proteomes" id="UP001597362"/>
    </source>
</evidence>
<dbReference type="Gene3D" id="3.40.50.1860">
    <property type="match status" value="2"/>
</dbReference>
<reference evidence="4" key="1">
    <citation type="journal article" date="2019" name="Int. J. Syst. Evol. Microbiol.">
        <title>The Global Catalogue of Microorganisms (GCM) 10K type strain sequencing project: providing services to taxonomists for standard genome sequencing and annotation.</title>
        <authorList>
            <consortium name="The Broad Institute Genomics Platform"/>
            <consortium name="The Broad Institute Genome Sequencing Center for Infectious Disease"/>
            <person name="Wu L."/>
            <person name="Ma J."/>
        </authorList>
    </citation>
    <scope>NUCLEOTIDE SEQUENCE [LARGE SCALE GENOMIC DNA]</scope>
    <source>
        <strain evidence="4">GH52</strain>
    </source>
</reference>
<accession>A0ABW4YQZ6</accession>
<comment type="caution">
    <text evidence="3">The sequence shown here is derived from an EMBL/GenBank/DDBJ whole genome shotgun (WGS) entry which is preliminary data.</text>
</comment>
<dbReference type="NCBIfam" id="TIGR00035">
    <property type="entry name" value="asp_race"/>
    <property type="match status" value="1"/>
</dbReference>
<evidence type="ECO:0000256" key="1">
    <source>
        <dbReference type="ARBA" id="ARBA00007847"/>
    </source>
</evidence>
<dbReference type="PANTHER" id="PTHR21198:SF7">
    <property type="entry name" value="ASPARTATE-GLUTAMATE RACEMASE FAMILY"/>
    <property type="match status" value="1"/>
</dbReference>
<dbReference type="InterPro" id="IPR004380">
    <property type="entry name" value="Asp_race"/>
</dbReference>
<dbReference type="InterPro" id="IPR001920">
    <property type="entry name" value="Asp/Glu_race"/>
</dbReference>
<sequence>MNQIMHGSQQNIQKMDKVVGILGGMGPKATVDFMSKIIEQTRVITEQDHLRMLVYNNPKIPSRIDAFKPENPSPLPELIRTAVTLEQGGADYIMIPCHSAHYWLDELQQSISIPIYSIVACTIENIQLRHDLEKILLIATETTLRSGLYQQAFSKLPVQLLLPAPNEQVLIQHIIHMIKTNSNSLYNGIIDLRDMLNEYKKKSVHTAIAGCTEIPLILTHLDHDFEFIDPSLLLARKAVELSLST</sequence>
<dbReference type="Pfam" id="PF01177">
    <property type="entry name" value="Asp_Glu_race"/>
    <property type="match status" value="1"/>
</dbReference>
<dbReference type="EMBL" id="JBHUHO010000049">
    <property type="protein sequence ID" value="MFD2118038.1"/>
    <property type="molecule type" value="Genomic_DNA"/>
</dbReference>
<dbReference type="PANTHER" id="PTHR21198">
    <property type="entry name" value="GLUTAMATE RACEMASE"/>
    <property type="match status" value="1"/>
</dbReference>
<dbReference type="Proteomes" id="UP001597362">
    <property type="component" value="Unassembled WGS sequence"/>
</dbReference>
<dbReference type="InterPro" id="IPR015942">
    <property type="entry name" value="Asp/Glu/hydantoin_racemase"/>
</dbReference>
<keyword evidence="4" id="KW-1185">Reference proteome</keyword>
<keyword evidence="2" id="KW-0413">Isomerase</keyword>
<dbReference type="SUPFAM" id="SSF53681">
    <property type="entry name" value="Aspartate/glutamate racemase"/>
    <property type="match status" value="2"/>
</dbReference>